<protein>
    <submittedName>
        <fullName evidence="1">Ferritin-like domain-containing protein</fullName>
    </submittedName>
</protein>
<dbReference type="InterPro" id="IPR047114">
    <property type="entry name" value="YciF"/>
</dbReference>
<accession>A0A6I6A6V9</accession>
<reference evidence="1 2" key="1">
    <citation type="submission" date="2019-09" db="EMBL/GenBank/DDBJ databases">
        <title>Gimesia benthica sp. nov., a novel bacterium isolated from deep-sea water of the Northwest Indian Ocean.</title>
        <authorList>
            <person name="Dai X."/>
        </authorList>
    </citation>
    <scope>NUCLEOTIDE SEQUENCE [LARGE SCALE GENOMIC DNA]</scope>
    <source>
        <strain evidence="1 2">E7</strain>
    </source>
</reference>
<dbReference type="InterPro" id="IPR009078">
    <property type="entry name" value="Ferritin-like_SF"/>
</dbReference>
<dbReference type="KEGG" id="gim:F1728_05360"/>
<name>A0A6I6A6V9_9PLAN</name>
<dbReference type="EMBL" id="CP043930">
    <property type="protein sequence ID" value="QGQ22154.1"/>
    <property type="molecule type" value="Genomic_DNA"/>
</dbReference>
<gene>
    <name evidence="1" type="ORF">F1728_05360</name>
</gene>
<dbReference type="Gene3D" id="1.20.1260.10">
    <property type="match status" value="1"/>
</dbReference>
<dbReference type="Proteomes" id="UP000427281">
    <property type="component" value="Chromosome"/>
</dbReference>
<proteinExistence type="predicted"/>
<dbReference type="SUPFAM" id="SSF47240">
    <property type="entry name" value="Ferritin-like"/>
    <property type="match status" value="1"/>
</dbReference>
<dbReference type="InterPro" id="IPR010287">
    <property type="entry name" value="DUF892_YciF-like"/>
</dbReference>
<evidence type="ECO:0000313" key="2">
    <source>
        <dbReference type="Proteomes" id="UP000427281"/>
    </source>
</evidence>
<dbReference type="Pfam" id="PF05974">
    <property type="entry name" value="DUF892"/>
    <property type="match status" value="1"/>
</dbReference>
<dbReference type="InterPro" id="IPR012347">
    <property type="entry name" value="Ferritin-like"/>
</dbReference>
<keyword evidence="2" id="KW-1185">Reference proteome</keyword>
<dbReference type="CDD" id="cd07909">
    <property type="entry name" value="YciF"/>
    <property type="match status" value="1"/>
</dbReference>
<evidence type="ECO:0000313" key="1">
    <source>
        <dbReference type="EMBL" id="QGQ22154.1"/>
    </source>
</evidence>
<dbReference type="PANTHER" id="PTHR30565">
    <property type="entry name" value="PROTEIN YCIF"/>
    <property type="match status" value="1"/>
</dbReference>
<dbReference type="RefSeq" id="WP_155363247.1">
    <property type="nucleotide sequence ID" value="NZ_CP043930.1"/>
</dbReference>
<sequence>MGSSNGRKLSTLQDLFVDQIQDLYDAENRLIDAIPKMAEAASSKELKTAFDSHLEETRQHVNRLEKVFKELECEPKRKACEAMKGLIREGDEILKADGDPLVKDAGLIAAAQRVEHYEMAGYGSARNFAEQIGKQDLADILQETLDEEGNADKKLTQIATEITNAAAAQA</sequence>
<organism evidence="1 2">
    <name type="scientific">Gimesia benthica</name>
    <dbReference type="NCBI Taxonomy" id="2608982"/>
    <lineage>
        <taxon>Bacteria</taxon>
        <taxon>Pseudomonadati</taxon>
        <taxon>Planctomycetota</taxon>
        <taxon>Planctomycetia</taxon>
        <taxon>Planctomycetales</taxon>
        <taxon>Planctomycetaceae</taxon>
        <taxon>Gimesia</taxon>
    </lineage>
</organism>
<dbReference type="PANTHER" id="PTHR30565:SF9">
    <property type="entry name" value="PROTEIN YCIF"/>
    <property type="match status" value="1"/>
</dbReference>
<dbReference type="AlphaFoldDB" id="A0A6I6A6V9"/>